<dbReference type="EMBL" id="MN175499">
    <property type="protein sequence ID" value="QID06518.1"/>
    <property type="molecule type" value="Genomic_DNA"/>
</dbReference>
<protein>
    <submittedName>
        <fullName evidence="1">Uncharacterized protein</fullName>
    </submittedName>
</protein>
<name>A0A6G6ADV5_9VIRU</name>
<sequence>MKEIISLKTNHWEIFMAHLNSVCQKYRYNYRIMNRFNIDGITHFNISFSESEHSDILNDQYFVFLEELFSKNICSI</sequence>
<reference evidence="1" key="1">
    <citation type="submission" date="2019-07" db="EMBL/GenBank/DDBJ databases">
        <title>The discovery of a new lineage B mimivirus raises questions about particles surface fibrils.</title>
        <authorList>
            <person name="Silva L.K.S."/>
            <person name="Rodrigues R.A.L."/>
            <person name="Andrade A.C.S.P."/>
            <person name="Hikida H."/>
            <person name="Andreani J."/>
            <person name="Levasseur A."/>
            <person name="La Scola B."/>
            <person name="Abrahao J.S."/>
        </authorList>
    </citation>
    <scope>NUCLEOTIDE SEQUENCE</scope>
    <source>
        <strain evidence="1">B60</strain>
    </source>
</reference>
<evidence type="ECO:0000313" key="1">
    <source>
        <dbReference type="EMBL" id="QID06518.1"/>
    </source>
</evidence>
<proteinExistence type="predicted"/>
<organism evidence="1">
    <name type="scientific">Borely moumouvirus</name>
    <dbReference type="NCBI Taxonomy" id="2712067"/>
    <lineage>
        <taxon>Viruses</taxon>
        <taxon>Varidnaviria</taxon>
        <taxon>Bamfordvirae</taxon>
        <taxon>Nucleocytoviricota</taxon>
        <taxon>Megaviricetes</taxon>
        <taxon>Imitervirales</taxon>
        <taxon>Mimiviridae</taxon>
        <taxon>Megamimivirinae</taxon>
        <taxon>Moumouvirus</taxon>
    </lineage>
</organism>
<accession>A0A6G6ADV5</accession>